<dbReference type="Pfam" id="PF05617">
    <property type="entry name" value="Prolamin_like"/>
    <property type="match status" value="1"/>
</dbReference>
<dbReference type="PANTHER" id="PTHR31181:SF64">
    <property type="entry name" value="ECA1 GAMETOGENESIS FAMILY PROTEIN-RELATED"/>
    <property type="match status" value="1"/>
</dbReference>
<evidence type="ECO:0000259" key="3">
    <source>
        <dbReference type="Pfam" id="PF05617"/>
    </source>
</evidence>
<feature type="domain" description="Prolamin-like" evidence="3">
    <location>
        <begin position="36"/>
        <end position="82"/>
    </location>
</feature>
<dbReference type="GO" id="GO:0080155">
    <property type="term" value="P:regulation of double fertilization forming a zygote and endosperm"/>
    <property type="evidence" value="ECO:0007669"/>
    <property type="project" value="TreeGrafter"/>
</dbReference>
<organism evidence="4 5">
    <name type="scientific">Capsella rubella</name>
    <dbReference type="NCBI Taxonomy" id="81985"/>
    <lineage>
        <taxon>Eukaryota</taxon>
        <taxon>Viridiplantae</taxon>
        <taxon>Streptophyta</taxon>
        <taxon>Embryophyta</taxon>
        <taxon>Tracheophyta</taxon>
        <taxon>Spermatophyta</taxon>
        <taxon>Magnoliopsida</taxon>
        <taxon>eudicotyledons</taxon>
        <taxon>Gunneridae</taxon>
        <taxon>Pentapetalae</taxon>
        <taxon>rosids</taxon>
        <taxon>malvids</taxon>
        <taxon>Brassicales</taxon>
        <taxon>Brassicaceae</taxon>
        <taxon>Camelineae</taxon>
        <taxon>Capsella</taxon>
    </lineage>
</organism>
<feature type="chain" id="PRO_5004342275" description="Prolamin-like domain-containing protein" evidence="2">
    <location>
        <begin position="28"/>
        <end position="94"/>
    </location>
</feature>
<dbReference type="GO" id="GO:0005576">
    <property type="term" value="C:extracellular region"/>
    <property type="evidence" value="ECO:0007669"/>
    <property type="project" value="TreeGrafter"/>
</dbReference>
<name>R0GYQ8_9BRAS</name>
<dbReference type="Proteomes" id="UP000029121">
    <property type="component" value="Unassembled WGS sequence"/>
</dbReference>
<reference evidence="5" key="1">
    <citation type="journal article" date="2013" name="Nat. Genet.">
        <title>The Capsella rubella genome and the genomic consequences of rapid mating system evolution.</title>
        <authorList>
            <person name="Slotte T."/>
            <person name="Hazzouri K.M."/>
            <person name="Agren J.A."/>
            <person name="Koenig D."/>
            <person name="Maumus F."/>
            <person name="Guo Y.L."/>
            <person name="Steige K."/>
            <person name="Platts A.E."/>
            <person name="Escobar J.S."/>
            <person name="Newman L.K."/>
            <person name="Wang W."/>
            <person name="Mandakova T."/>
            <person name="Vello E."/>
            <person name="Smith L.M."/>
            <person name="Henz S.R."/>
            <person name="Steffen J."/>
            <person name="Takuno S."/>
            <person name="Brandvain Y."/>
            <person name="Coop G."/>
            <person name="Andolfatto P."/>
            <person name="Hu T.T."/>
            <person name="Blanchette M."/>
            <person name="Clark R.M."/>
            <person name="Quesneville H."/>
            <person name="Nordborg M."/>
            <person name="Gaut B.S."/>
            <person name="Lysak M.A."/>
            <person name="Jenkins J."/>
            <person name="Grimwood J."/>
            <person name="Chapman J."/>
            <person name="Prochnik S."/>
            <person name="Shu S."/>
            <person name="Rokhsar D."/>
            <person name="Schmutz J."/>
            <person name="Weigel D."/>
            <person name="Wright S.I."/>
        </authorList>
    </citation>
    <scope>NUCLEOTIDE SEQUENCE [LARGE SCALE GENOMIC DNA]</scope>
    <source>
        <strain evidence="5">cv. Monte Gargano</strain>
    </source>
</reference>
<dbReference type="PANTHER" id="PTHR31181">
    <property type="entry name" value="EGG CELL-SECRETED PROTEIN 1.4"/>
    <property type="match status" value="1"/>
</dbReference>
<sequence>METKQMKEMFFFSTLMVALLCSHQSEAQPPVPSPDECFSPIKKVKGCLDAVKAVTEGDFKGLGKDCCHAINGLADDCLSILSPGKPYIGHCITR</sequence>
<dbReference type="InterPro" id="IPR008502">
    <property type="entry name" value="Prolamin-like"/>
</dbReference>
<dbReference type="AlphaFoldDB" id="R0GYQ8"/>
<protein>
    <recommendedName>
        <fullName evidence="3">Prolamin-like domain-containing protein</fullName>
    </recommendedName>
</protein>
<dbReference type="GO" id="GO:0031982">
    <property type="term" value="C:vesicle"/>
    <property type="evidence" value="ECO:0007669"/>
    <property type="project" value="TreeGrafter"/>
</dbReference>
<proteinExistence type="predicted"/>
<dbReference type="KEGG" id="crb:17883104"/>
<gene>
    <name evidence="4" type="ORF">CARUB_v10002542mg</name>
</gene>
<feature type="signal peptide" evidence="2">
    <location>
        <begin position="1"/>
        <end position="27"/>
    </location>
</feature>
<keyword evidence="1 2" id="KW-0732">Signal</keyword>
<dbReference type="GO" id="GO:0009567">
    <property type="term" value="P:double fertilization forming a zygote and endosperm"/>
    <property type="evidence" value="ECO:0007669"/>
    <property type="project" value="TreeGrafter"/>
</dbReference>
<dbReference type="OrthoDB" id="1024628at2759"/>
<evidence type="ECO:0000256" key="1">
    <source>
        <dbReference type="ARBA" id="ARBA00022729"/>
    </source>
</evidence>
<keyword evidence="5" id="KW-1185">Reference proteome</keyword>
<evidence type="ECO:0000256" key="2">
    <source>
        <dbReference type="SAM" id="SignalP"/>
    </source>
</evidence>
<evidence type="ECO:0000313" key="5">
    <source>
        <dbReference type="Proteomes" id="UP000029121"/>
    </source>
</evidence>
<accession>R0GYQ8</accession>
<dbReference type="GO" id="GO:2000008">
    <property type="term" value="P:regulation of protein localization to cell surface"/>
    <property type="evidence" value="ECO:0007669"/>
    <property type="project" value="TreeGrafter"/>
</dbReference>
<dbReference type="EMBL" id="KB870810">
    <property type="protein sequence ID" value="EOA22019.1"/>
    <property type="molecule type" value="Genomic_DNA"/>
</dbReference>
<evidence type="ECO:0000313" key="4">
    <source>
        <dbReference type="EMBL" id="EOA22019.1"/>
    </source>
</evidence>